<dbReference type="InterPro" id="IPR036188">
    <property type="entry name" value="FAD/NAD-bd_sf"/>
</dbReference>
<dbReference type="PRINTS" id="PR00368">
    <property type="entry name" value="FADPNR"/>
</dbReference>
<dbReference type="STRING" id="686624.SAMN04488242_0707"/>
<evidence type="ECO:0000256" key="2">
    <source>
        <dbReference type="ARBA" id="ARBA00022630"/>
    </source>
</evidence>
<feature type="domain" description="FAD/NAD(P)-binding" evidence="7">
    <location>
        <begin position="5"/>
        <end position="316"/>
    </location>
</feature>
<dbReference type="SUPFAM" id="SSF55424">
    <property type="entry name" value="FAD/NAD-linked reductases, dimerisation (C-terminal) domain"/>
    <property type="match status" value="1"/>
</dbReference>
<evidence type="ECO:0000259" key="6">
    <source>
        <dbReference type="Pfam" id="PF02852"/>
    </source>
</evidence>
<protein>
    <submittedName>
        <fullName evidence="8">Dihydrolipoamide dehydrogenase</fullName>
    </submittedName>
</protein>
<keyword evidence="3 4" id="KW-0274">FAD</keyword>
<evidence type="ECO:0000256" key="4">
    <source>
        <dbReference type="PIRSR" id="PIRSR000350-3"/>
    </source>
</evidence>
<feature type="binding site" evidence="4">
    <location>
        <position position="114"/>
    </location>
    <ligand>
        <name>FAD</name>
        <dbReference type="ChEBI" id="CHEBI:57692"/>
    </ligand>
</feature>
<dbReference type="Pfam" id="PF07992">
    <property type="entry name" value="Pyr_redox_2"/>
    <property type="match status" value="1"/>
</dbReference>
<reference evidence="8 9" key="1">
    <citation type="submission" date="2016-10" db="EMBL/GenBank/DDBJ databases">
        <authorList>
            <person name="de Groot N.N."/>
        </authorList>
    </citation>
    <scope>NUCLEOTIDE SEQUENCE [LARGE SCALE GENOMIC DNA]</scope>
    <source>
        <strain evidence="8 9">CGMCC 1.9159</strain>
    </source>
</reference>
<dbReference type="SUPFAM" id="SSF51905">
    <property type="entry name" value="FAD/NAD(P)-binding domain"/>
    <property type="match status" value="1"/>
</dbReference>
<feature type="domain" description="Pyridine nucleotide-disulphide oxidoreductase dimerisation" evidence="6">
    <location>
        <begin position="353"/>
        <end position="459"/>
    </location>
</feature>
<dbReference type="GO" id="GO:0003955">
    <property type="term" value="F:NAD(P)H dehydrogenase (quinone) activity"/>
    <property type="evidence" value="ECO:0007669"/>
    <property type="project" value="TreeGrafter"/>
</dbReference>
<keyword evidence="4" id="KW-0547">Nucleotide-binding</keyword>
<accession>A0A1G9I3L3</accession>
<dbReference type="InterPro" id="IPR001100">
    <property type="entry name" value="Pyr_nuc-diS_OxRdtase"/>
</dbReference>
<dbReference type="OrthoDB" id="4763248at2"/>
<keyword evidence="2" id="KW-0285">Flavoprotein</keyword>
<evidence type="ECO:0000256" key="3">
    <source>
        <dbReference type="ARBA" id="ARBA00022827"/>
    </source>
</evidence>
<evidence type="ECO:0000256" key="5">
    <source>
        <dbReference type="PIRSR" id="PIRSR000350-4"/>
    </source>
</evidence>
<keyword evidence="9" id="KW-1185">Reference proteome</keyword>
<evidence type="ECO:0000259" key="7">
    <source>
        <dbReference type="Pfam" id="PF07992"/>
    </source>
</evidence>
<proteinExistence type="inferred from homology"/>
<dbReference type="Gene3D" id="3.30.390.30">
    <property type="match status" value="1"/>
</dbReference>
<evidence type="ECO:0000313" key="9">
    <source>
        <dbReference type="Proteomes" id="UP000199475"/>
    </source>
</evidence>
<feature type="binding site" evidence="4">
    <location>
        <position position="265"/>
    </location>
    <ligand>
        <name>NAD(+)</name>
        <dbReference type="ChEBI" id="CHEBI:57540"/>
    </ligand>
</feature>
<dbReference type="InterPro" id="IPR016156">
    <property type="entry name" value="FAD/NAD-linked_Rdtase_dimer_sf"/>
</dbReference>
<gene>
    <name evidence="8" type="ORF">SAMN04488242_0707</name>
</gene>
<feature type="binding site" evidence="4">
    <location>
        <begin position="179"/>
        <end position="186"/>
    </location>
    <ligand>
        <name>NAD(+)</name>
        <dbReference type="ChEBI" id="CHEBI:57540"/>
    </ligand>
</feature>
<evidence type="ECO:0000313" key="8">
    <source>
        <dbReference type="EMBL" id="SDL19827.1"/>
    </source>
</evidence>
<dbReference type="PIRSF" id="PIRSF000350">
    <property type="entry name" value="Mercury_reductase_MerA"/>
    <property type="match status" value="1"/>
</dbReference>
<keyword evidence="4" id="KW-0520">NAD</keyword>
<dbReference type="Proteomes" id="UP000199475">
    <property type="component" value="Unassembled WGS sequence"/>
</dbReference>
<feature type="binding site" evidence="4">
    <location>
        <position position="51"/>
    </location>
    <ligand>
        <name>FAD</name>
        <dbReference type="ChEBI" id="CHEBI:57692"/>
    </ligand>
</feature>
<dbReference type="InterPro" id="IPR023753">
    <property type="entry name" value="FAD/NAD-binding_dom"/>
</dbReference>
<comment type="similarity">
    <text evidence="1">Belongs to the class-I pyridine nucleotide-disulfide oxidoreductase family.</text>
</comment>
<sequence length="470" mass="49041">MDTEFDLIVIGAGSTGENVADRAAQGGLSVAIVESDLIGGDCSYWACMPSKALLRPGEARRAALAVGGAREAVTGDLDVDAVLSRRDGFTSGWDDASQVEWVEGAGLTLFRGRGRITGEREVTVEGETTVTLRARHAVAIATGTDPAIPDIEGLRDAQPWTTRDATSAKQVPGRLLVLGGGVAACELATAFADLGSAVTVVSRSPLLKQFEPFAGEAVAGRLRERGVTVLTDTGTRRVTRGGGGVTVETDDGQRLEADEVLAALGRKPRSDDLGLGSVGLADGEYLEVDDSMRVTGHDWLYAVGDINHRVLLTHQGKYQARAAGDAIAARARGAAVDDAEWGAHVATADHAAVPQVVFSDPQVASVGLTAAAAEEAGMDVRVVDVPLGNVAGASLHADDYEGTARMVVDEQRAVVVGMTFVGPDVAELLHAATIAVVGEVPLGRLWHAVPAYPTMSEVWLRLLEAYGRPD</sequence>
<dbReference type="Pfam" id="PF02852">
    <property type="entry name" value="Pyr_redox_dim"/>
    <property type="match status" value="1"/>
</dbReference>
<feature type="disulfide bond" description="Redox-active" evidence="5">
    <location>
        <begin position="42"/>
        <end position="47"/>
    </location>
</feature>
<dbReference type="Gene3D" id="3.50.50.60">
    <property type="entry name" value="FAD/NAD(P)-binding domain"/>
    <property type="match status" value="2"/>
</dbReference>
<dbReference type="RefSeq" id="WP_093248937.1">
    <property type="nucleotide sequence ID" value="NZ_FNGP01000001.1"/>
</dbReference>
<dbReference type="AlphaFoldDB" id="A0A1G9I3L3"/>
<name>A0A1G9I3L3_9ACTN</name>
<dbReference type="EMBL" id="FNGP01000001">
    <property type="protein sequence ID" value="SDL19827.1"/>
    <property type="molecule type" value="Genomic_DNA"/>
</dbReference>
<comment type="cofactor">
    <cofactor evidence="4">
        <name>FAD</name>
        <dbReference type="ChEBI" id="CHEBI:57692"/>
    </cofactor>
    <text evidence="4">Binds 1 FAD per subunit.</text>
</comment>
<dbReference type="GO" id="GO:0050660">
    <property type="term" value="F:flavin adenine dinucleotide binding"/>
    <property type="evidence" value="ECO:0007669"/>
    <property type="project" value="TreeGrafter"/>
</dbReference>
<dbReference type="PANTHER" id="PTHR43014:SF2">
    <property type="entry name" value="MERCURIC REDUCTASE"/>
    <property type="match status" value="1"/>
</dbReference>
<dbReference type="PANTHER" id="PTHR43014">
    <property type="entry name" value="MERCURIC REDUCTASE"/>
    <property type="match status" value="1"/>
</dbReference>
<evidence type="ECO:0000256" key="1">
    <source>
        <dbReference type="ARBA" id="ARBA00007532"/>
    </source>
</evidence>
<dbReference type="PRINTS" id="PR00411">
    <property type="entry name" value="PNDRDTASEI"/>
</dbReference>
<feature type="binding site" evidence="4">
    <location>
        <position position="305"/>
    </location>
    <ligand>
        <name>NAD(+)</name>
        <dbReference type="ChEBI" id="CHEBI:57540"/>
    </ligand>
</feature>
<dbReference type="InterPro" id="IPR004099">
    <property type="entry name" value="Pyr_nucl-diS_OxRdtase_dimer"/>
</dbReference>
<organism evidence="8 9">
    <name type="scientific">Tessaracoccus oleiagri</name>
    <dbReference type="NCBI Taxonomy" id="686624"/>
    <lineage>
        <taxon>Bacteria</taxon>
        <taxon>Bacillati</taxon>
        <taxon>Actinomycetota</taxon>
        <taxon>Actinomycetes</taxon>
        <taxon>Propionibacteriales</taxon>
        <taxon>Propionibacteriaceae</taxon>
        <taxon>Tessaracoccus</taxon>
    </lineage>
</organism>